<reference evidence="1 2" key="1">
    <citation type="journal article" date="2011" name="J. Microbiol.">
        <title>Bacillus kyonggiensis sp. nov., isolated from soil of a lettuce field.</title>
        <authorList>
            <person name="Dong K."/>
            <person name="Lee S."/>
        </authorList>
    </citation>
    <scope>NUCLEOTIDE SEQUENCE [LARGE SCALE GENOMIC DNA]</scope>
    <source>
        <strain evidence="1 2">NB22</strain>
    </source>
</reference>
<evidence type="ECO:0000313" key="2">
    <source>
        <dbReference type="Proteomes" id="UP000307756"/>
    </source>
</evidence>
<dbReference type="Proteomes" id="UP000307756">
    <property type="component" value="Unassembled WGS sequence"/>
</dbReference>
<evidence type="ECO:0000313" key="1">
    <source>
        <dbReference type="EMBL" id="TKC15695.1"/>
    </source>
</evidence>
<organism evidence="1 2">
    <name type="scientific">Robertmurraya kyonggiensis</name>
    <dbReference type="NCBI Taxonomy" id="1037680"/>
    <lineage>
        <taxon>Bacteria</taxon>
        <taxon>Bacillati</taxon>
        <taxon>Bacillota</taxon>
        <taxon>Bacilli</taxon>
        <taxon>Bacillales</taxon>
        <taxon>Bacillaceae</taxon>
        <taxon>Robertmurraya</taxon>
    </lineage>
</organism>
<gene>
    <name evidence="1" type="ORF">FA727_16345</name>
</gene>
<accession>A0A4U1D071</accession>
<dbReference type="OrthoDB" id="2974013at2"/>
<protein>
    <submittedName>
        <fullName evidence="1">Uncharacterized protein</fullName>
    </submittedName>
</protein>
<dbReference type="RefSeq" id="WP_136832647.1">
    <property type="nucleotide sequence ID" value="NZ_SWBM01000004.1"/>
</dbReference>
<sequence length="93" mass="10290">MSESFRYYKVVETDGMDAAQLQKVLNDATDGFPEMQIDHVIGTKIILGFESMLNAQGRAQARAEELKKQRLAKELAKGLFNIGMIAPTLGSSR</sequence>
<keyword evidence="2" id="KW-1185">Reference proteome</keyword>
<dbReference type="EMBL" id="SWBM01000004">
    <property type="protein sequence ID" value="TKC15695.1"/>
    <property type="molecule type" value="Genomic_DNA"/>
</dbReference>
<proteinExistence type="predicted"/>
<dbReference type="AlphaFoldDB" id="A0A4U1D071"/>
<comment type="caution">
    <text evidence="1">The sequence shown here is derived from an EMBL/GenBank/DDBJ whole genome shotgun (WGS) entry which is preliminary data.</text>
</comment>
<name>A0A4U1D071_9BACI</name>